<feature type="domain" description="tRNA nucleotidyltransferase/poly(A) polymerase RNA and SrmB- binding" evidence="11">
    <location>
        <begin position="158"/>
        <end position="211"/>
    </location>
</feature>
<keyword evidence="8 9" id="KW-0694">RNA-binding</keyword>
<comment type="cofactor">
    <cofactor evidence="1">
        <name>Mg(2+)</name>
        <dbReference type="ChEBI" id="CHEBI:18420"/>
    </cofactor>
</comment>
<evidence type="ECO:0000256" key="6">
    <source>
        <dbReference type="ARBA" id="ARBA00022741"/>
    </source>
</evidence>
<feature type="domain" description="CCA-adding enzyme C-terminal" evidence="12">
    <location>
        <begin position="234"/>
        <end position="381"/>
    </location>
</feature>
<comment type="caution">
    <text evidence="13">The sequence shown here is derived from an EMBL/GenBank/DDBJ whole genome shotgun (WGS) entry which is preliminary data.</text>
</comment>
<dbReference type="SUPFAM" id="SSF81301">
    <property type="entry name" value="Nucleotidyltransferase"/>
    <property type="match status" value="1"/>
</dbReference>
<dbReference type="RefSeq" id="WP_380711741.1">
    <property type="nucleotide sequence ID" value="NZ_JBHUML010000002.1"/>
</dbReference>
<evidence type="ECO:0000256" key="3">
    <source>
        <dbReference type="ARBA" id="ARBA00022694"/>
    </source>
</evidence>
<dbReference type="InterPro" id="IPR002646">
    <property type="entry name" value="PolA_pol_head_dom"/>
</dbReference>
<dbReference type="Gene3D" id="1.10.3090.10">
    <property type="entry name" value="cca-adding enzyme, domain 2"/>
    <property type="match status" value="1"/>
</dbReference>
<reference evidence="14" key="1">
    <citation type="journal article" date="2019" name="Int. J. Syst. Evol. Microbiol.">
        <title>The Global Catalogue of Microorganisms (GCM) 10K type strain sequencing project: providing services to taxonomists for standard genome sequencing and annotation.</title>
        <authorList>
            <consortium name="The Broad Institute Genomics Platform"/>
            <consortium name="The Broad Institute Genome Sequencing Center for Infectious Disease"/>
            <person name="Wu L."/>
            <person name="Ma J."/>
        </authorList>
    </citation>
    <scope>NUCLEOTIDE SEQUENCE [LARGE SCALE GENOMIC DNA]</scope>
    <source>
        <strain evidence="14">KCTC 33792</strain>
    </source>
</reference>
<keyword evidence="5" id="KW-0479">Metal-binding</keyword>
<dbReference type="InterPro" id="IPR050264">
    <property type="entry name" value="Bact_CCA-adding_enz_type3_sf"/>
</dbReference>
<evidence type="ECO:0000313" key="13">
    <source>
        <dbReference type="EMBL" id="MFD2704468.1"/>
    </source>
</evidence>
<dbReference type="Gene3D" id="1.20.58.560">
    <property type="match status" value="1"/>
</dbReference>
<proteinExistence type="inferred from homology"/>
<name>A0ABW5SYU3_9BACI</name>
<accession>A0ABW5SYU3</accession>
<evidence type="ECO:0000259" key="12">
    <source>
        <dbReference type="Pfam" id="PF13735"/>
    </source>
</evidence>
<evidence type="ECO:0000256" key="2">
    <source>
        <dbReference type="ARBA" id="ARBA00022679"/>
    </source>
</evidence>
<comment type="similarity">
    <text evidence="9">Belongs to the tRNA nucleotidyltransferase/poly(A) polymerase family.</text>
</comment>
<dbReference type="InterPro" id="IPR032828">
    <property type="entry name" value="PolyA_RNA-bd"/>
</dbReference>
<dbReference type="Pfam" id="PF12627">
    <property type="entry name" value="PolyA_pol_RNAbd"/>
    <property type="match status" value="1"/>
</dbReference>
<keyword evidence="2 9" id="KW-0808">Transferase</keyword>
<evidence type="ECO:0000259" key="10">
    <source>
        <dbReference type="Pfam" id="PF01743"/>
    </source>
</evidence>
<keyword evidence="6" id="KW-0547">Nucleotide-binding</keyword>
<dbReference type="Proteomes" id="UP001597520">
    <property type="component" value="Unassembled WGS sequence"/>
</dbReference>
<feature type="domain" description="Poly A polymerase head" evidence="10">
    <location>
        <begin position="26"/>
        <end position="131"/>
    </location>
</feature>
<keyword evidence="14" id="KW-1185">Reference proteome</keyword>
<evidence type="ECO:0000256" key="1">
    <source>
        <dbReference type="ARBA" id="ARBA00001946"/>
    </source>
</evidence>
<organism evidence="13 14">
    <name type="scientific">Salibacterium lacus</name>
    <dbReference type="NCBI Taxonomy" id="1898109"/>
    <lineage>
        <taxon>Bacteria</taxon>
        <taxon>Bacillati</taxon>
        <taxon>Bacillota</taxon>
        <taxon>Bacilli</taxon>
        <taxon>Bacillales</taxon>
        <taxon>Bacillaceae</taxon>
    </lineage>
</organism>
<evidence type="ECO:0000256" key="7">
    <source>
        <dbReference type="ARBA" id="ARBA00022842"/>
    </source>
</evidence>
<dbReference type="InterPro" id="IPR032810">
    <property type="entry name" value="CCA-adding_enz_C"/>
</dbReference>
<dbReference type="InterPro" id="IPR043519">
    <property type="entry name" value="NT_sf"/>
</dbReference>
<dbReference type="Gene3D" id="3.30.460.10">
    <property type="entry name" value="Beta Polymerase, domain 2"/>
    <property type="match status" value="1"/>
</dbReference>
<evidence type="ECO:0008006" key="15">
    <source>
        <dbReference type="Google" id="ProtNLM"/>
    </source>
</evidence>
<evidence type="ECO:0000259" key="11">
    <source>
        <dbReference type="Pfam" id="PF12627"/>
    </source>
</evidence>
<evidence type="ECO:0000256" key="4">
    <source>
        <dbReference type="ARBA" id="ARBA00022695"/>
    </source>
</evidence>
<dbReference type="Gene3D" id="1.10.246.80">
    <property type="match status" value="1"/>
</dbReference>
<keyword evidence="4" id="KW-0548">Nucleotidyltransferase</keyword>
<evidence type="ECO:0000256" key="9">
    <source>
        <dbReference type="RuleBase" id="RU003953"/>
    </source>
</evidence>
<gene>
    <name evidence="13" type="ORF">ACFSUB_03245</name>
</gene>
<evidence type="ECO:0000256" key="5">
    <source>
        <dbReference type="ARBA" id="ARBA00022723"/>
    </source>
</evidence>
<dbReference type="Pfam" id="PF01743">
    <property type="entry name" value="PolyA_pol"/>
    <property type="match status" value="1"/>
</dbReference>
<dbReference type="SUPFAM" id="SSF81891">
    <property type="entry name" value="Poly A polymerase C-terminal region-like"/>
    <property type="match status" value="1"/>
</dbReference>
<sequence>MYLKGSAWSAALETLEFLEKNKVKGYVTGGAVRDTMLSREIRDIDIVLEASPDMVLHLFPQAVQPSSSFPVFIVPRHGCVFEITTFHPDQQSLRMNLERRDFTMNAMAVDRRGNLIDPCGGQSDINRQLIRSVYPPLDRMKEDPLRRLRAFRFVSEFDFSLEESTWQAVCADECGLQNTAEERIQREIEKMLEGRAGSRALELLLASGIVNDFPVSIKPRYILTNHKSPELADFSTMEEKWVVFFFLLYSEKAGQFVNRWPMKKSLRTRIRHIIHVCTANPDGVNWDTEMVYQNGWRTAIQIETVSQWLTGVPNSRRLEHIINLAHSLPITSRNDLKVDGADIVRQHPGLPGRWIGHLLTYLEEEVLQGRTANKREELLSLVKEKLSHER</sequence>
<dbReference type="PANTHER" id="PTHR46173:SF1">
    <property type="entry name" value="CCA TRNA NUCLEOTIDYLTRANSFERASE 1, MITOCHONDRIAL"/>
    <property type="match status" value="1"/>
</dbReference>
<evidence type="ECO:0000256" key="8">
    <source>
        <dbReference type="ARBA" id="ARBA00022884"/>
    </source>
</evidence>
<protein>
    <recommendedName>
        <fullName evidence="15">CCA tRNA nucleotidyltransferase</fullName>
    </recommendedName>
</protein>
<keyword evidence="7" id="KW-0460">Magnesium</keyword>
<dbReference type="Pfam" id="PF13735">
    <property type="entry name" value="tRNA_NucTran2_2"/>
    <property type="match status" value="1"/>
</dbReference>
<evidence type="ECO:0000313" key="14">
    <source>
        <dbReference type="Proteomes" id="UP001597520"/>
    </source>
</evidence>
<dbReference type="EMBL" id="JBHUML010000002">
    <property type="protein sequence ID" value="MFD2704468.1"/>
    <property type="molecule type" value="Genomic_DNA"/>
</dbReference>
<keyword evidence="3" id="KW-0819">tRNA processing</keyword>
<dbReference type="PANTHER" id="PTHR46173">
    <property type="entry name" value="CCA TRNA NUCLEOTIDYLTRANSFERASE 1, MITOCHONDRIAL"/>
    <property type="match status" value="1"/>
</dbReference>